<feature type="transmembrane region" description="Helical" evidence="1">
    <location>
        <begin position="131"/>
        <end position="150"/>
    </location>
</feature>
<dbReference type="Proteomes" id="UP000465035">
    <property type="component" value="Chromosome"/>
</dbReference>
<sequence>MKQHKRIDIVGHVKLQVLLNLMAIPLFFGFWFLMVLLTGINAFSMDLWQLWSIFILLIVFMVVHELIHGLFFKLFHPRDHVKYGYTKGMLYATNPGKLYKRWQFMIIGIMPLILITLALWGLFWIGVIHASVFILVAAFHAAGCVGDLYFEIILMFSPIGAMVEDTATGMTIYVKQ</sequence>
<keyword evidence="1" id="KW-0472">Membrane</keyword>
<organism evidence="2 3">
    <name type="scientific">Lentilactobacillus hilgardii</name>
    <name type="common">Lactobacillus hilgardii</name>
    <dbReference type="NCBI Taxonomy" id="1588"/>
    <lineage>
        <taxon>Bacteria</taxon>
        <taxon>Bacillati</taxon>
        <taxon>Bacillota</taxon>
        <taxon>Bacilli</taxon>
        <taxon>Lactobacillales</taxon>
        <taxon>Lactobacillaceae</taxon>
        <taxon>Lentilactobacillus</taxon>
    </lineage>
</organism>
<feature type="transmembrane region" description="Helical" evidence="1">
    <location>
        <begin position="104"/>
        <end position="125"/>
    </location>
</feature>
<dbReference type="InterPro" id="IPR021683">
    <property type="entry name" value="DUF3267"/>
</dbReference>
<protein>
    <submittedName>
        <fullName evidence="2">DUF3267 domain-containing protein</fullName>
    </submittedName>
</protein>
<name>A0A6P1EBV1_LENHI</name>
<accession>A0A6P1EBV1</accession>
<proteinExistence type="predicted"/>
<dbReference type="RefSeq" id="WP_004466776.1">
    <property type="nucleotide sequence ID" value="NZ_CABKOL010000104.1"/>
</dbReference>
<dbReference type="Pfam" id="PF11667">
    <property type="entry name" value="DUF3267"/>
    <property type="match status" value="1"/>
</dbReference>
<evidence type="ECO:0000313" key="3">
    <source>
        <dbReference type="Proteomes" id="UP000465035"/>
    </source>
</evidence>
<evidence type="ECO:0000256" key="1">
    <source>
        <dbReference type="SAM" id="Phobius"/>
    </source>
</evidence>
<keyword evidence="1" id="KW-1133">Transmembrane helix</keyword>
<gene>
    <name evidence="2" type="ORF">GQR93_11135</name>
</gene>
<dbReference type="AlphaFoldDB" id="A0A6P1EBV1"/>
<dbReference type="EMBL" id="CP047121">
    <property type="protein sequence ID" value="QHB52701.1"/>
    <property type="molecule type" value="Genomic_DNA"/>
</dbReference>
<keyword evidence="1" id="KW-0812">Transmembrane</keyword>
<dbReference type="GeneID" id="69058924"/>
<feature type="transmembrane region" description="Helical" evidence="1">
    <location>
        <begin position="50"/>
        <end position="72"/>
    </location>
</feature>
<reference evidence="2 3" key="1">
    <citation type="submission" date="2019-12" db="EMBL/GenBank/DDBJ databases">
        <title>Lactobacillus hilgardii FLUB.</title>
        <authorList>
            <person name="Gustaw K."/>
        </authorList>
    </citation>
    <scope>NUCLEOTIDE SEQUENCE [LARGE SCALE GENOMIC DNA]</scope>
    <source>
        <strain evidence="2 3">FLUB</strain>
    </source>
</reference>
<feature type="transmembrane region" description="Helical" evidence="1">
    <location>
        <begin position="21"/>
        <end position="44"/>
    </location>
</feature>
<evidence type="ECO:0000313" key="2">
    <source>
        <dbReference type="EMBL" id="QHB52701.1"/>
    </source>
</evidence>